<name>A0ABV6PCB0_9MICC</name>
<proteinExistence type="predicted"/>
<reference evidence="1 2" key="1">
    <citation type="submission" date="2024-09" db="EMBL/GenBank/DDBJ databases">
        <authorList>
            <person name="Sun Q."/>
            <person name="Mori K."/>
        </authorList>
    </citation>
    <scope>NUCLEOTIDE SEQUENCE [LARGE SCALE GENOMIC DNA]</scope>
    <source>
        <strain evidence="1 2">NCAIM B.02604</strain>
    </source>
</reference>
<accession>A0ABV6PCB0</accession>
<evidence type="ECO:0000313" key="1">
    <source>
        <dbReference type="EMBL" id="MFC0582759.1"/>
    </source>
</evidence>
<dbReference type="RefSeq" id="WP_377460159.1">
    <property type="nucleotide sequence ID" value="NZ_JBHLUB010000031.1"/>
</dbReference>
<dbReference type="EMBL" id="JBHLUB010000031">
    <property type="protein sequence ID" value="MFC0582759.1"/>
    <property type="molecule type" value="Genomic_DNA"/>
</dbReference>
<gene>
    <name evidence="1" type="ORF">ACFFFR_10290</name>
</gene>
<protein>
    <submittedName>
        <fullName evidence="1">Uncharacterized protein</fullName>
    </submittedName>
</protein>
<evidence type="ECO:0000313" key="2">
    <source>
        <dbReference type="Proteomes" id="UP001589862"/>
    </source>
</evidence>
<dbReference type="Proteomes" id="UP001589862">
    <property type="component" value="Unassembled WGS sequence"/>
</dbReference>
<keyword evidence="2" id="KW-1185">Reference proteome</keyword>
<sequence length="156" mass="17370">MAPDTRTVFGQATFRLMPNDDFSTGPTEARITELSLGAFSISYSWAHPQDGKQYGQLLIGAPHEESKIVTVGWVDTWHQKPHLQVFTGTAETDSIKLEANYIADWRWQIELIGLSTDSPTMTFRNVVPESALQQQPPSDTPIGAGPYDVSVFSWRS</sequence>
<organism evidence="1 2">
    <name type="scientific">Micrococcoides hystricis</name>
    <dbReference type="NCBI Taxonomy" id="1572761"/>
    <lineage>
        <taxon>Bacteria</taxon>
        <taxon>Bacillati</taxon>
        <taxon>Actinomycetota</taxon>
        <taxon>Actinomycetes</taxon>
        <taxon>Micrococcales</taxon>
        <taxon>Micrococcaceae</taxon>
        <taxon>Micrococcoides</taxon>
    </lineage>
</organism>
<comment type="caution">
    <text evidence="1">The sequence shown here is derived from an EMBL/GenBank/DDBJ whole genome shotgun (WGS) entry which is preliminary data.</text>
</comment>